<evidence type="ECO:0000256" key="1">
    <source>
        <dbReference type="ARBA" id="ARBA00022723"/>
    </source>
</evidence>
<feature type="zinc finger region" description="C3H1-type" evidence="5">
    <location>
        <begin position="212"/>
        <end position="240"/>
    </location>
</feature>
<evidence type="ECO:0000259" key="7">
    <source>
        <dbReference type="PROSITE" id="PS50103"/>
    </source>
</evidence>
<accession>A0AAD5ZF22</accession>
<dbReference type="InterPro" id="IPR000571">
    <property type="entry name" value="Znf_CCCH"/>
</dbReference>
<keyword evidence="1 5" id="KW-0479">Metal-binding</keyword>
<dbReference type="EMBL" id="JAMRDG010000001">
    <property type="protein sequence ID" value="KAJ3696751.1"/>
    <property type="molecule type" value="Genomic_DNA"/>
</dbReference>
<keyword evidence="4 5" id="KW-0862">Zinc</keyword>
<feature type="compositionally biased region" description="Acidic residues" evidence="6">
    <location>
        <begin position="118"/>
        <end position="129"/>
    </location>
</feature>
<evidence type="ECO:0000256" key="4">
    <source>
        <dbReference type="ARBA" id="ARBA00022833"/>
    </source>
</evidence>
<keyword evidence="2" id="KW-0677">Repeat</keyword>
<dbReference type="GO" id="GO:0000398">
    <property type="term" value="P:mRNA splicing, via spliceosome"/>
    <property type="evidence" value="ECO:0007669"/>
    <property type="project" value="InterPro"/>
</dbReference>
<feature type="compositionally biased region" description="Basic residues" evidence="6">
    <location>
        <begin position="20"/>
        <end position="34"/>
    </location>
</feature>
<evidence type="ECO:0000313" key="8">
    <source>
        <dbReference type="EMBL" id="KAJ3696751.1"/>
    </source>
</evidence>
<dbReference type="Pfam" id="PF00642">
    <property type="entry name" value="zf-CCCH"/>
    <property type="match status" value="1"/>
</dbReference>
<feature type="region of interest" description="Disordered" evidence="6">
    <location>
        <begin position="156"/>
        <end position="185"/>
    </location>
</feature>
<gene>
    <name evidence="8" type="ORF">LUZ61_000456</name>
</gene>
<organism evidence="8 9">
    <name type="scientific">Rhynchospora tenuis</name>
    <dbReference type="NCBI Taxonomy" id="198213"/>
    <lineage>
        <taxon>Eukaryota</taxon>
        <taxon>Viridiplantae</taxon>
        <taxon>Streptophyta</taxon>
        <taxon>Embryophyta</taxon>
        <taxon>Tracheophyta</taxon>
        <taxon>Spermatophyta</taxon>
        <taxon>Magnoliopsida</taxon>
        <taxon>Liliopsida</taxon>
        <taxon>Poales</taxon>
        <taxon>Cyperaceae</taxon>
        <taxon>Cyperoideae</taxon>
        <taxon>Rhynchosporeae</taxon>
        <taxon>Rhynchospora</taxon>
    </lineage>
</organism>
<dbReference type="GO" id="GO:0008270">
    <property type="term" value="F:zinc ion binding"/>
    <property type="evidence" value="ECO:0007669"/>
    <property type="project" value="UniProtKB-KW"/>
</dbReference>
<feature type="region of interest" description="Disordered" evidence="6">
    <location>
        <begin position="1"/>
        <end position="129"/>
    </location>
</feature>
<evidence type="ECO:0000256" key="5">
    <source>
        <dbReference type="PROSITE-ProRule" id="PRU00723"/>
    </source>
</evidence>
<keyword evidence="3 5" id="KW-0863">Zinc-finger</keyword>
<feature type="domain" description="C3H1-type" evidence="7">
    <location>
        <begin position="212"/>
        <end position="240"/>
    </location>
</feature>
<feature type="compositionally biased region" description="Basic and acidic residues" evidence="6">
    <location>
        <begin position="160"/>
        <end position="171"/>
    </location>
</feature>
<proteinExistence type="predicted"/>
<name>A0AAD5ZF22_9POAL</name>
<dbReference type="Proteomes" id="UP001210211">
    <property type="component" value="Unassembled WGS sequence"/>
</dbReference>
<dbReference type="PANTHER" id="PTHR12620">
    <property type="entry name" value="U2 SNRNP AUXILIARY FACTOR, SMALL SUBUNIT"/>
    <property type="match status" value="1"/>
</dbReference>
<evidence type="ECO:0000256" key="2">
    <source>
        <dbReference type="ARBA" id="ARBA00022737"/>
    </source>
</evidence>
<evidence type="ECO:0000256" key="3">
    <source>
        <dbReference type="ARBA" id="ARBA00022771"/>
    </source>
</evidence>
<evidence type="ECO:0000313" key="9">
    <source>
        <dbReference type="Proteomes" id="UP001210211"/>
    </source>
</evidence>
<protein>
    <recommendedName>
        <fullName evidence="7">C3H1-type domain-containing protein</fullName>
    </recommendedName>
</protein>
<reference evidence="8 9" key="1">
    <citation type="journal article" date="2022" name="Cell">
        <title>Repeat-based holocentromeres influence genome architecture and karyotype evolution.</title>
        <authorList>
            <person name="Hofstatter P.G."/>
            <person name="Thangavel G."/>
            <person name="Lux T."/>
            <person name="Neumann P."/>
            <person name="Vondrak T."/>
            <person name="Novak P."/>
            <person name="Zhang M."/>
            <person name="Costa L."/>
            <person name="Castellani M."/>
            <person name="Scott A."/>
            <person name="Toegelov H."/>
            <person name="Fuchs J."/>
            <person name="Mata-Sucre Y."/>
            <person name="Dias Y."/>
            <person name="Vanzela A.L.L."/>
            <person name="Huettel B."/>
            <person name="Almeida C.C.S."/>
            <person name="Simkova H."/>
            <person name="Souza G."/>
            <person name="Pedrosa-Harand A."/>
            <person name="Macas J."/>
            <person name="Mayer K.F.X."/>
            <person name="Houben A."/>
            <person name="Marques A."/>
        </authorList>
    </citation>
    <scope>NUCLEOTIDE SEQUENCE [LARGE SCALE GENOMIC DNA]</scope>
    <source>
        <strain evidence="8">RhyTen1mFocal</strain>
    </source>
</reference>
<dbReference type="AlphaFoldDB" id="A0AAD5ZF22"/>
<feature type="compositionally biased region" description="Basic and acidic residues" evidence="6">
    <location>
        <begin position="35"/>
        <end position="117"/>
    </location>
</feature>
<dbReference type="PRINTS" id="PR01848">
    <property type="entry name" value="U2AUXFACTOR"/>
</dbReference>
<comment type="caution">
    <text evidence="8">The sequence shown here is derived from an EMBL/GenBank/DDBJ whole genome shotgun (WGS) entry which is preliminary data.</text>
</comment>
<keyword evidence="9" id="KW-1185">Reference proteome</keyword>
<evidence type="ECO:0000256" key="6">
    <source>
        <dbReference type="SAM" id="MobiDB-lite"/>
    </source>
</evidence>
<dbReference type="PROSITE" id="PS50103">
    <property type="entry name" value="ZF_C3H1"/>
    <property type="match status" value="1"/>
</dbReference>
<sequence length="268" mass="31300">MENPAVAGESLEASGAMSRKEKRKVMKKLKRKQVRREMAIREKEEEEARLNDPEEQLRLKRLEEEERERAEKERRLFEERERQWIEANKRRKEEEEEAERQKKLLEEANGDAKNREDNLEELEEDDGEWEYIESGPAEIIWKGNEIIVKKKTIKVPKSNAQKEPKREEADRPTSNPLPPQSEAFSSHMSVVAASAQEVLNKMAQETPNFGTEQDKAHCPFHLKTGVCRFGQRCNRAHFYPEKACTLLIKNMYAGPGLAWEQDEGLEVR</sequence>
<dbReference type="GO" id="GO:0089701">
    <property type="term" value="C:U2AF complex"/>
    <property type="evidence" value="ECO:0007669"/>
    <property type="project" value="InterPro"/>
</dbReference>
<dbReference type="InterPro" id="IPR009145">
    <property type="entry name" value="U2AF_small"/>
</dbReference>
<dbReference type="GO" id="GO:0003723">
    <property type="term" value="F:RNA binding"/>
    <property type="evidence" value="ECO:0007669"/>
    <property type="project" value="InterPro"/>
</dbReference>